<protein>
    <submittedName>
        <fullName evidence="2">Thioredoxin family protein</fullName>
    </submittedName>
</protein>
<evidence type="ECO:0000313" key="3">
    <source>
        <dbReference type="Proteomes" id="UP000479756"/>
    </source>
</evidence>
<evidence type="ECO:0000259" key="1">
    <source>
        <dbReference type="PROSITE" id="PS51352"/>
    </source>
</evidence>
<dbReference type="Gene3D" id="3.40.30.10">
    <property type="entry name" value="Glutaredoxin"/>
    <property type="match status" value="1"/>
</dbReference>
<proteinExistence type="predicted"/>
<feature type="domain" description="Thioredoxin" evidence="1">
    <location>
        <begin position="9"/>
        <end position="136"/>
    </location>
</feature>
<dbReference type="SUPFAM" id="SSF52833">
    <property type="entry name" value="Thioredoxin-like"/>
    <property type="match status" value="1"/>
</dbReference>
<dbReference type="CDD" id="cd02947">
    <property type="entry name" value="TRX_family"/>
    <property type="match status" value="1"/>
</dbReference>
<dbReference type="RefSeq" id="WP_163472014.1">
    <property type="nucleotide sequence ID" value="NZ_JAAGWZ010000001.1"/>
</dbReference>
<dbReference type="Proteomes" id="UP000479756">
    <property type="component" value="Unassembled WGS sequence"/>
</dbReference>
<evidence type="ECO:0000313" key="2">
    <source>
        <dbReference type="EMBL" id="NEM90355.1"/>
    </source>
</evidence>
<dbReference type="InterPro" id="IPR013766">
    <property type="entry name" value="Thioredoxin_domain"/>
</dbReference>
<gene>
    <name evidence="2" type="ORF">G3T37_03190</name>
</gene>
<dbReference type="PROSITE" id="PS51352">
    <property type="entry name" value="THIOREDOXIN_2"/>
    <property type="match status" value="1"/>
</dbReference>
<reference evidence="2 3" key="1">
    <citation type="journal article" date="2014" name="Int. J. Syst. Evol. Microbiol.">
        <title>Description of Galbitalea soli gen. nov., sp. nov., and Frondihabitans sucicola sp. nov.</title>
        <authorList>
            <person name="Kim S.J."/>
            <person name="Lim J.M."/>
            <person name="Ahn J.H."/>
            <person name="Weon H.Y."/>
            <person name="Hamada M."/>
            <person name="Suzuki K."/>
            <person name="Ahn T.Y."/>
            <person name="Kwon S.W."/>
        </authorList>
    </citation>
    <scope>NUCLEOTIDE SEQUENCE [LARGE SCALE GENOMIC DNA]</scope>
    <source>
        <strain evidence="2 3">NBRC 108727</strain>
    </source>
</reference>
<dbReference type="Pfam" id="PF00085">
    <property type="entry name" value="Thioredoxin"/>
    <property type="match status" value="1"/>
</dbReference>
<organism evidence="2 3">
    <name type="scientific">Galbitalea soli</name>
    <dbReference type="NCBI Taxonomy" id="1268042"/>
    <lineage>
        <taxon>Bacteria</taxon>
        <taxon>Bacillati</taxon>
        <taxon>Actinomycetota</taxon>
        <taxon>Actinomycetes</taxon>
        <taxon>Micrococcales</taxon>
        <taxon>Microbacteriaceae</taxon>
        <taxon>Galbitalea</taxon>
    </lineage>
</organism>
<comment type="caution">
    <text evidence="2">The sequence shown here is derived from an EMBL/GenBank/DDBJ whole genome shotgun (WGS) entry which is preliminary data.</text>
</comment>
<dbReference type="InterPro" id="IPR036249">
    <property type="entry name" value="Thioredoxin-like_sf"/>
</dbReference>
<keyword evidence="3" id="KW-1185">Reference proteome</keyword>
<name>A0A7C9TP74_9MICO</name>
<dbReference type="AlphaFoldDB" id="A0A7C9TP74"/>
<dbReference type="EMBL" id="JAAGWZ010000001">
    <property type="protein sequence ID" value="NEM90355.1"/>
    <property type="molecule type" value="Genomic_DNA"/>
</dbReference>
<accession>A0A7C9TP74</accession>
<sequence>MNPLVVAAVLVGLVALATGLGLVWQRGSGRVREADATRVTLPELPEDGQVTLLQFSTEFCSTCGPTRRVLGDLAGQLEGVRHVDVDLTHRPELAARFNILQTPTTLILDGAGVIRGRIGGAPRRDDVRTAVEGLLVA</sequence>